<evidence type="ECO:0000256" key="1">
    <source>
        <dbReference type="SAM" id="MobiDB-lite"/>
    </source>
</evidence>
<feature type="region of interest" description="Disordered" evidence="1">
    <location>
        <begin position="1"/>
        <end position="48"/>
    </location>
</feature>
<accession>A0A914WUM3</accession>
<dbReference type="Proteomes" id="UP000887566">
    <property type="component" value="Unplaced"/>
</dbReference>
<evidence type="ECO:0000313" key="3">
    <source>
        <dbReference type="WBParaSite" id="PSAMB.scaffold546size47644.g6778.t1"/>
    </source>
</evidence>
<reference evidence="3" key="1">
    <citation type="submission" date="2022-11" db="UniProtKB">
        <authorList>
            <consortium name="WormBaseParasite"/>
        </authorList>
    </citation>
    <scope>IDENTIFICATION</scope>
</reference>
<dbReference type="AlphaFoldDB" id="A0A914WUM3"/>
<name>A0A914WUM3_9BILA</name>
<sequence length="134" mass="14485">MLKSRSPLDQDADVLSRYERARASASPSSNCGAQTTQGSLSRVGAWGDPQPIIRRADTQLTLRAAHALADSGTTVATITAIEMSPTPPKAMSDWIYIETGAEDAQPPSKKFCRLTIDVDEHHPLYDDDDEGNGE</sequence>
<protein>
    <submittedName>
        <fullName evidence="3">Uncharacterized protein</fullName>
    </submittedName>
</protein>
<organism evidence="2 3">
    <name type="scientific">Plectus sambesii</name>
    <dbReference type="NCBI Taxonomy" id="2011161"/>
    <lineage>
        <taxon>Eukaryota</taxon>
        <taxon>Metazoa</taxon>
        <taxon>Ecdysozoa</taxon>
        <taxon>Nematoda</taxon>
        <taxon>Chromadorea</taxon>
        <taxon>Plectida</taxon>
        <taxon>Plectina</taxon>
        <taxon>Plectoidea</taxon>
        <taxon>Plectidae</taxon>
        <taxon>Plectus</taxon>
    </lineage>
</organism>
<proteinExistence type="predicted"/>
<feature type="compositionally biased region" description="Polar residues" evidence="1">
    <location>
        <begin position="25"/>
        <end position="40"/>
    </location>
</feature>
<keyword evidence="2" id="KW-1185">Reference proteome</keyword>
<dbReference type="WBParaSite" id="PSAMB.scaffold546size47644.g6778.t1">
    <property type="protein sequence ID" value="PSAMB.scaffold546size47644.g6778.t1"/>
    <property type="gene ID" value="PSAMB.scaffold546size47644.g6778"/>
</dbReference>
<evidence type="ECO:0000313" key="2">
    <source>
        <dbReference type="Proteomes" id="UP000887566"/>
    </source>
</evidence>